<evidence type="ECO:0000313" key="1">
    <source>
        <dbReference type="EMBL" id="SDQ85696.1"/>
    </source>
</evidence>
<dbReference type="CDD" id="cd01344">
    <property type="entry name" value="PL2_Passenger_AT"/>
    <property type="match status" value="1"/>
</dbReference>
<dbReference type="InterPro" id="IPR005546">
    <property type="entry name" value="Autotransporte_beta"/>
</dbReference>
<dbReference type="RefSeq" id="WP_090321078.1">
    <property type="nucleotide sequence ID" value="NZ_FNKJ01000003.1"/>
</dbReference>
<dbReference type="Pfam" id="PF03797">
    <property type="entry name" value="Autotransporter"/>
    <property type="match status" value="1"/>
</dbReference>
<reference evidence="2" key="1">
    <citation type="submission" date="2016-10" db="EMBL/GenBank/DDBJ databases">
        <authorList>
            <person name="Varghese N."/>
            <person name="Submissions S."/>
        </authorList>
    </citation>
    <scope>NUCLEOTIDE SEQUENCE [LARGE SCALE GENOMIC DNA]</scope>
    <source>
        <strain evidence="2">BS3775</strain>
    </source>
</reference>
<dbReference type="InterPro" id="IPR011050">
    <property type="entry name" value="Pectin_lyase_fold/virulence"/>
</dbReference>
<dbReference type="OrthoDB" id="6053567at2"/>
<dbReference type="SUPFAM" id="SSF51126">
    <property type="entry name" value="Pectin lyase-like"/>
    <property type="match status" value="1"/>
</dbReference>
<dbReference type="Proteomes" id="UP000199570">
    <property type="component" value="Unassembled WGS sequence"/>
</dbReference>
<dbReference type="InterPro" id="IPR036709">
    <property type="entry name" value="Autotransporte_beta_dom_sf"/>
</dbReference>
<dbReference type="InterPro" id="IPR043990">
    <property type="entry name" value="AC_1"/>
</dbReference>
<dbReference type="PROSITE" id="PS51208">
    <property type="entry name" value="AUTOTRANSPORTER"/>
    <property type="match status" value="1"/>
</dbReference>
<dbReference type="InterPro" id="IPR006315">
    <property type="entry name" value="OM_autotransptr_brl_dom"/>
</dbReference>
<dbReference type="GO" id="GO:0019867">
    <property type="term" value="C:outer membrane"/>
    <property type="evidence" value="ECO:0007669"/>
    <property type="project" value="InterPro"/>
</dbReference>
<dbReference type="Pfam" id="PF18883">
    <property type="entry name" value="AC_1"/>
    <property type="match status" value="1"/>
</dbReference>
<dbReference type="Gene3D" id="2.160.20.20">
    <property type="match status" value="1"/>
</dbReference>
<dbReference type="Gene3D" id="2.40.128.130">
    <property type="entry name" value="Autotransporter beta-domain"/>
    <property type="match status" value="1"/>
</dbReference>
<proteinExistence type="predicted"/>
<dbReference type="SUPFAM" id="SSF103515">
    <property type="entry name" value="Autotransporter"/>
    <property type="match status" value="1"/>
</dbReference>
<dbReference type="SMART" id="SM00869">
    <property type="entry name" value="Autotransporter"/>
    <property type="match status" value="1"/>
</dbReference>
<name>A0A1H1EC14_9PSED</name>
<evidence type="ECO:0000313" key="2">
    <source>
        <dbReference type="Proteomes" id="UP000199570"/>
    </source>
</evidence>
<sequence length="849" mass="88397">MNPWSELPKYRFSACVFALWLCSAWSPPLHAACTLIPTAGNDNFVCDSANNGPLTDLAGNNTLTFPANGTGTINGNVTFGAGNDTVNLNSGRIVGSLDQGGGADTLNISAGQITGAVDQGNGVDNFTISGGTIQSLAQGDSRDFFLMTGGTIVGAFEDGDTAKMTDGTIGRVDMKLDNNLFDLSGGQILGNLVTGFDTDTIIVSGGRIGGNISVSGGNDSITVTGGEVVGEIRASTGNDTFLWDGGGIIRSAILMGDDNDKAILRNLTETTLALTPSLDGGPGTDQLTFDHTTSAGAARYINWETVNLNNGSRFDLTGNFVLGDSGSRTGVFNIDGSSVLTSSQGSIVPFIPGQRATLNNAGVIDLSSGNTRTNDVLAVQGNYSGNNGQLFLQSALGDDNSPSDKLVVIDGALTGSTSISISNLGGAGALTQQNGIQVVQAQGAAISDNGAFTLKTPVSAGAFDYVLYKGGITAGSENSWYLRSSVVAAPLVAVPNPDPALPPILVPLVATPVAAAGSPPLPIAQPGAAAIPLYRAEVPVWSVLPPAAAQLTLTALGTFHDRQGDQRLLNETRAFGAGWGRVYGKDVNQTWAGTVTPRLDGSLDGFQVGNDLYSSLTSGGHAQRSGFFVGHSRLKGDVDGLNEGFEGKRAGKVELRGDSLGAYWTLTDARGWYVDTVAMYTWLDGDSHSDRGLKLDNKGHVLTLSAEAGYPFLLASRWVIEPQAQVIHQNLALDTQDDGISRVTFDSDPAWTGRLGARLKGRYQVSGLPLEPYLRANLWHTLSGTDTVRFAGVTDIDTQQKSSWADLGVGAILTLAPGVSVYASADYSCNIDSQQLRGMIGNAGIRVSW</sequence>
<dbReference type="InterPro" id="IPR012332">
    <property type="entry name" value="Autotransporter_pectin_lyase_C"/>
</dbReference>
<dbReference type="NCBIfam" id="TIGR01414">
    <property type="entry name" value="autotrans_barl"/>
    <property type="match status" value="1"/>
</dbReference>
<dbReference type="AlphaFoldDB" id="A0A1H1EC14"/>
<gene>
    <name evidence="1" type="ORF">SAMN04490195_2108</name>
</gene>
<keyword evidence="2" id="KW-1185">Reference proteome</keyword>
<organism evidence="1 2">
    <name type="scientific">Pseudomonas moorei</name>
    <dbReference type="NCBI Taxonomy" id="395599"/>
    <lineage>
        <taxon>Bacteria</taxon>
        <taxon>Pseudomonadati</taxon>
        <taxon>Pseudomonadota</taxon>
        <taxon>Gammaproteobacteria</taxon>
        <taxon>Pseudomonadales</taxon>
        <taxon>Pseudomonadaceae</taxon>
        <taxon>Pseudomonas</taxon>
    </lineage>
</organism>
<dbReference type="EMBL" id="FNKJ01000003">
    <property type="protein sequence ID" value="SDQ85696.1"/>
    <property type="molecule type" value="Genomic_DNA"/>
</dbReference>
<accession>A0A1H1EC14</accession>
<protein>
    <submittedName>
        <fullName evidence="1">Outer membrane autotransporter barrel domain-containing protein</fullName>
    </submittedName>
</protein>